<dbReference type="EMBL" id="VTPC01000414">
    <property type="protein sequence ID" value="KAF2905878.1"/>
    <property type="molecule type" value="Genomic_DNA"/>
</dbReference>
<feature type="transmembrane region" description="Helical" evidence="16">
    <location>
        <begin position="81"/>
        <end position="98"/>
    </location>
</feature>
<dbReference type="GO" id="GO:0005789">
    <property type="term" value="C:endoplasmic reticulum membrane"/>
    <property type="evidence" value="ECO:0007669"/>
    <property type="project" value="TreeGrafter"/>
</dbReference>
<dbReference type="GO" id="GO:0000166">
    <property type="term" value="F:nucleotide binding"/>
    <property type="evidence" value="ECO:0007669"/>
    <property type="project" value="UniProtKB-KW"/>
</dbReference>
<dbReference type="PANTHER" id="PTHR43107:SF21">
    <property type="entry name" value="FATTY ACID TRANSPORT PROTEIN 1, ISOFORM F-RELATED"/>
    <property type="match status" value="1"/>
</dbReference>
<accession>A0A8K0GQD3</accession>
<dbReference type="GO" id="GO:0004467">
    <property type="term" value="F:long-chain fatty acid-CoA ligase activity"/>
    <property type="evidence" value="ECO:0007669"/>
    <property type="project" value="UniProtKB-EC"/>
</dbReference>
<keyword evidence="8" id="KW-0276">Fatty acid metabolism</keyword>
<evidence type="ECO:0000256" key="3">
    <source>
        <dbReference type="ARBA" id="ARBA00022448"/>
    </source>
</evidence>
<evidence type="ECO:0000256" key="9">
    <source>
        <dbReference type="ARBA" id="ARBA00022989"/>
    </source>
</evidence>
<keyword evidence="8" id="KW-0443">Lipid metabolism</keyword>
<evidence type="ECO:0000256" key="6">
    <source>
        <dbReference type="ARBA" id="ARBA00022692"/>
    </source>
</evidence>
<dbReference type="InterPro" id="IPR045851">
    <property type="entry name" value="AMP-bd_C_sf"/>
</dbReference>
<evidence type="ECO:0000256" key="10">
    <source>
        <dbReference type="ARBA" id="ARBA00023136"/>
    </source>
</evidence>
<dbReference type="InterPro" id="IPR042099">
    <property type="entry name" value="ANL_N_sf"/>
</dbReference>
<dbReference type="Gene3D" id="3.30.300.30">
    <property type="match status" value="1"/>
</dbReference>
<evidence type="ECO:0000256" key="16">
    <source>
        <dbReference type="SAM" id="Phobius"/>
    </source>
</evidence>
<dbReference type="Pfam" id="PF13193">
    <property type="entry name" value="AMP-binding_C"/>
    <property type="match status" value="1"/>
</dbReference>
<dbReference type="EC" id="6.2.1.3" evidence="12"/>
<feature type="transmembrane region" description="Helical" evidence="16">
    <location>
        <begin position="51"/>
        <end position="75"/>
    </location>
</feature>
<comment type="caution">
    <text evidence="19">The sequence shown here is derived from an EMBL/GenBank/DDBJ whole genome shotgun (WGS) entry which is preliminary data.</text>
</comment>
<dbReference type="GO" id="GO:0005324">
    <property type="term" value="F:long-chain fatty acid transmembrane transporter activity"/>
    <property type="evidence" value="ECO:0007669"/>
    <property type="project" value="TreeGrafter"/>
</dbReference>
<evidence type="ECO:0000259" key="18">
    <source>
        <dbReference type="Pfam" id="PF13193"/>
    </source>
</evidence>
<evidence type="ECO:0000313" key="19">
    <source>
        <dbReference type="EMBL" id="KAF2905878.1"/>
    </source>
</evidence>
<name>A0A8K0GQD3_IGNLU</name>
<evidence type="ECO:0000259" key="17">
    <source>
        <dbReference type="Pfam" id="PF00501"/>
    </source>
</evidence>
<comment type="catalytic activity">
    <reaction evidence="15">
        <text>tetracosanoate + ATP + CoA = tetracosanoyl-CoA + AMP + diphosphate</text>
        <dbReference type="Rhea" id="RHEA:33639"/>
        <dbReference type="ChEBI" id="CHEBI:30616"/>
        <dbReference type="ChEBI" id="CHEBI:31014"/>
        <dbReference type="ChEBI" id="CHEBI:33019"/>
        <dbReference type="ChEBI" id="CHEBI:57287"/>
        <dbReference type="ChEBI" id="CHEBI:65052"/>
        <dbReference type="ChEBI" id="CHEBI:456215"/>
    </reaction>
    <physiologicalReaction direction="left-to-right" evidence="15">
        <dbReference type="Rhea" id="RHEA:33640"/>
    </physiologicalReaction>
</comment>
<dbReference type="GO" id="GO:0044539">
    <property type="term" value="P:long-chain fatty acid import into cell"/>
    <property type="evidence" value="ECO:0007669"/>
    <property type="project" value="TreeGrafter"/>
</dbReference>
<dbReference type="PANTHER" id="PTHR43107">
    <property type="entry name" value="LONG-CHAIN FATTY ACID TRANSPORT PROTEIN"/>
    <property type="match status" value="1"/>
</dbReference>
<keyword evidence="10 16" id="KW-0472">Membrane</keyword>
<dbReference type="Proteomes" id="UP000801492">
    <property type="component" value="Unassembled WGS sequence"/>
</dbReference>
<evidence type="ECO:0000256" key="12">
    <source>
        <dbReference type="ARBA" id="ARBA00026121"/>
    </source>
</evidence>
<evidence type="ECO:0000256" key="14">
    <source>
        <dbReference type="ARBA" id="ARBA00041297"/>
    </source>
</evidence>
<dbReference type="OrthoDB" id="288590at2759"/>
<evidence type="ECO:0000313" key="20">
    <source>
        <dbReference type="Proteomes" id="UP000801492"/>
    </source>
</evidence>
<keyword evidence="20" id="KW-1185">Reference proteome</keyword>
<dbReference type="InterPro" id="IPR025110">
    <property type="entry name" value="AMP-bd_C"/>
</dbReference>
<dbReference type="FunFam" id="3.40.50.12780:FF:000005">
    <property type="entry name" value="Solute carrier family 27 member 6"/>
    <property type="match status" value="1"/>
</dbReference>
<dbReference type="NCBIfam" id="NF006134">
    <property type="entry name" value="PRK08279.1"/>
    <property type="match status" value="1"/>
</dbReference>
<evidence type="ECO:0000256" key="15">
    <source>
        <dbReference type="ARBA" id="ARBA00048666"/>
    </source>
</evidence>
<evidence type="ECO:0000256" key="1">
    <source>
        <dbReference type="ARBA" id="ARBA00004651"/>
    </source>
</evidence>
<evidence type="ECO:0000256" key="2">
    <source>
        <dbReference type="ARBA" id="ARBA00006432"/>
    </source>
</evidence>
<dbReference type="Pfam" id="PF00501">
    <property type="entry name" value="AMP-binding"/>
    <property type="match status" value="1"/>
</dbReference>
<comment type="catalytic activity">
    <reaction evidence="11">
        <text>a long-chain fatty acid + ATP + CoA = a long-chain fatty acyl-CoA + AMP + diphosphate</text>
        <dbReference type="Rhea" id="RHEA:15421"/>
        <dbReference type="ChEBI" id="CHEBI:30616"/>
        <dbReference type="ChEBI" id="CHEBI:33019"/>
        <dbReference type="ChEBI" id="CHEBI:57287"/>
        <dbReference type="ChEBI" id="CHEBI:57560"/>
        <dbReference type="ChEBI" id="CHEBI:83139"/>
        <dbReference type="ChEBI" id="CHEBI:456215"/>
        <dbReference type="EC" id="6.2.1.3"/>
    </reaction>
    <physiologicalReaction direction="left-to-right" evidence="11">
        <dbReference type="Rhea" id="RHEA:15422"/>
    </physiologicalReaction>
</comment>
<evidence type="ECO:0000256" key="5">
    <source>
        <dbReference type="ARBA" id="ARBA00022598"/>
    </source>
</evidence>
<keyword evidence="6 16" id="KW-0812">Transmembrane</keyword>
<dbReference type="InterPro" id="IPR000873">
    <property type="entry name" value="AMP-dep_synth/lig_dom"/>
</dbReference>
<feature type="domain" description="AMP-binding enzyme C-terminal" evidence="18">
    <location>
        <begin position="585"/>
        <end position="660"/>
    </location>
</feature>
<feature type="domain" description="AMP-dependent synthetase/ligase" evidence="17">
    <location>
        <begin position="143"/>
        <end position="477"/>
    </location>
</feature>
<comment type="similarity">
    <text evidence="2">Belongs to the ATP-dependent AMP-binding enzyme family.</text>
</comment>
<keyword evidence="7" id="KW-0547">Nucleotide-binding</keyword>
<keyword evidence="9 16" id="KW-1133">Transmembrane helix</keyword>
<dbReference type="SUPFAM" id="SSF56801">
    <property type="entry name" value="Acetyl-CoA synthetase-like"/>
    <property type="match status" value="1"/>
</dbReference>
<evidence type="ECO:0000256" key="4">
    <source>
        <dbReference type="ARBA" id="ARBA00022475"/>
    </source>
</evidence>
<protein>
    <recommendedName>
        <fullName evidence="12">long-chain-fatty-acid--CoA ligase</fullName>
        <ecNumber evidence="12">6.2.1.3</ecNumber>
    </recommendedName>
    <alternativeName>
        <fullName evidence="14">Long-chain-fatty-acid--CoA ligase</fullName>
    </alternativeName>
</protein>
<keyword evidence="5" id="KW-0436">Ligase</keyword>
<dbReference type="FunFam" id="3.30.300.30:FF:000002">
    <property type="entry name" value="Long-chain fatty acid transport protein 1"/>
    <property type="match status" value="1"/>
</dbReference>
<gene>
    <name evidence="19" type="ORF">ILUMI_00301</name>
</gene>
<reference evidence="19" key="1">
    <citation type="submission" date="2019-08" db="EMBL/GenBank/DDBJ databases">
        <title>The genome of the North American firefly Photinus pyralis.</title>
        <authorList>
            <consortium name="Photinus pyralis genome working group"/>
            <person name="Fallon T.R."/>
            <person name="Sander Lower S.E."/>
            <person name="Weng J.-K."/>
        </authorList>
    </citation>
    <scope>NUCLEOTIDE SEQUENCE</scope>
    <source>
        <strain evidence="19">TRF0915ILg1</strain>
        <tissue evidence="19">Whole body</tissue>
    </source>
</reference>
<organism evidence="19 20">
    <name type="scientific">Ignelater luminosus</name>
    <name type="common">Cucubano</name>
    <name type="synonym">Pyrophorus luminosus</name>
    <dbReference type="NCBI Taxonomy" id="2038154"/>
    <lineage>
        <taxon>Eukaryota</taxon>
        <taxon>Metazoa</taxon>
        <taxon>Ecdysozoa</taxon>
        <taxon>Arthropoda</taxon>
        <taxon>Hexapoda</taxon>
        <taxon>Insecta</taxon>
        <taxon>Pterygota</taxon>
        <taxon>Neoptera</taxon>
        <taxon>Endopterygota</taxon>
        <taxon>Coleoptera</taxon>
        <taxon>Polyphaga</taxon>
        <taxon>Elateriformia</taxon>
        <taxon>Elateroidea</taxon>
        <taxon>Elateridae</taxon>
        <taxon>Agrypninae</taxon>
        <taxon>Pyrophorini</taxon>
        <taxon>Ignelater</taxon>
    </lineage>
</organism>
<dbReference type="AlphaFoldDB" id="A0A8K0GQD3"/>
<sequence length="707" mass="79373">MSGLENCNGKVHGLRSSELPDLESGKLVGVEAPSKQLNNTRRRRSRFRKPVYVHLLRAAIMILIISGIIAALALIWYYTGWIFLLQLAIVAVVAFFIAGKYYRWVYVAVMTAPRDIVAVLRFIQILLYIRHHQKKNHTVVDIFRENVTRHPNKAALIFEDEEWTFTQVEEYSNKIANIFKSHGYKKGDVVALFLENKPEFVCMWLGLSKLGVIVPLINTNQRLKPLVHSITIAKSQAIIFGVELSDAIREVLDQIESTVALYEVSSSTSKHIGGSADLRFQNLNVLFNETPSTPPVITDKINHHDCLMYIYTSGTTGLPKAAVITNSRFTFIAAGMSYISGFKSSDRYYTPLPLYHTAGGSMCIGQMLLFGSTVVIRRKFSASAYFPDCQKYKCTVAQYIGEMCRYVLAVPPRPTDTQHNLRLMFGNGLRPQIWSEFVERFNIPRVAEFYGATEGNANIVNSDNTIGAVGFVSRIIPQIYPISIIRVDPLTGEPIRDARGLCMTCRANEPGAFIGKITSNPTRAFLGYVDQAASEKKVINNVFRHGDSAFLSGDIVVADEFGYLFFKDRTGDTFRWKGENVSTSEVEAVLSNLTSYRDVVVYGIQIRGQEGRAGMAAILDPDNNLDLSHLAKEIAKVLPSYARPIFIRIMRKMDMTGTYKLKKNDLQEEGVNPSTISDSIYYLDNKGVYTLVTEKIYEDINNGVIRL</sequence>
<evidence type="ECO:0000256" key="8">
    <source>
        <dbReference type="ARBA" id="ARBA00022832"/>
    </source>
</evidence>
<dbReference type="InterPro" id="IPR020845">
    <property type="entry name" value="AMP-binding_CS"/>
</dbReference>
<keyword evidence="3" id="KW-0813">Transport</keyword>
<evidence type="ECO:0000256" key="7">
    <source>
        <dbReference type="ARBA" id="ARBA00022741"/>
    </source>
</evidence>
<dbReference type="GO" id="GO:0005886">
    <property type="term" value="C:plasma membrane"/>
    <property type="evidence" value="ECO:0007669"/>
    <property type="project" value="UniProtKB-SubCell"/>
</dbReference>
<feature type="transmembrane region" description="Helical" evidence="16">
    <location>
        <begin position="105"/>
        <end position="129"/>
    </location>
</feature>
<evidence type="ECO:0000256" key="11">
    <source>
        <dbReference type="ARBA" id="ARBA00024484"/>
    </source>
</evidence>
<proteinExistence type="inferred from homology"/>
<keyword evidence="4" id="KW-1003">Cell membrane</keyword>
<dbReference type="Gene3D" id="3.40.50.12780">
    <property type="entry name" value="N-terminal domain of ligase-like"/>
    <property type="match status" value="1"/>
</dbReference>
<evidence type="ECO:0000256" key="13">
    <source>
        <dbReference type="ARBA" id="ARBA00036527"/>
    </source>
</evidence>
<comment type="subcellular location">
    <subcellularLocation>
        <location evidence="1">Cell membrane</location>
        <topology evidence="1">Multi-pass membrane protein</topology>
    </subcellularLocation>
</comment>
<dbReference type="PROSITE" id="PS00455">
    <property type="entry name" value="AMP_BINDING"/>
    <property type="match status" value="1"/>
</dbReference>
<comment type="catalytic activity">
    <reaction evidence="13">
        <text>a very long-chain fatty acid + ATP + CoA = a very long-chain fatty acyl-CoA + AMP + diphosphate</text>
        <dbReference type="Rhea" id="RHEA:54536"/>
        <dbReference type="ChEBI" id="CHEBI:30616"/>
        <dbReference type="ChEBI" id="CHEBI:33019"/>
        <dbReference type="ChEBI" id="CHEBI:57287"/>
        <dbReference type="ChEBI" id="CHEBI:58950"/>
        <dbReference type="ChEBI" id="CHEBI:138261"/>
        <dbReference type="ChEBI" id="CHEBI:456215"/>
    </reaction>
    <physiologicalReaction direction="left-to-right" evidence="13">
        <dbReference type="Rhea" id="RHEA:54537"/>
    </physiologicalReaction>
</comment>